<comment type="subcellular location">
    <subcellularLocation>
        <location evidence="1">Membrane</location>
    </subcellularLocation>
</comment>
<dbReference type="PANTHER" id="PTHR11910">
    <property type="entry name" value="ATP SYNTHASE DELTA CHAIN"/>
    <property type="match status" value="1"/>
</dbReference>
<reference evidence="9" key="1">
    <citation type="submission" date="2022-07" db="EMBL/GenBank/DDBJ databases">
        <title>Phylogenomic reconstructions and comparative analyses of Kickxellomycotina fungi.</title>
        <authorList>
            <person name="Reynolds N.K."/>
            <person name="Stajich J.E."/>
            <person name="Barry K."/>
            <person name="Grigoriev I.V."/>
            <person name="Crous P."/>
            <person name="Smith M.E."/>
        </authorList>
    </citation>
    <scope>NUCLEOTIDE SEQUENCE</scope>
    <source>
        <strain evidence="9">RSA 1196</strain>
    </source>
</reference>
<name>A0A9W8AZL2_9FUNG</name>
<feature type="non-terminal residue" evidence="9">
    <location>
        <position position="134"/>
    </location>
</feature>
<dbReference type="GO" id="GO:0046933">
    <property type="term" value="F:proton-transporting ATP synthase activity, rotational mechanism"/>
    <property type="evidence" value="ECO:0007669"/>
    <property type="project" value="InterPro"/>
</dbReference>
<organism evidence="9 10">
    <name type="scientific">Dispira parvispora</name>
    <dbReference type="NCBI Taxonomy" id="1520584"/>
    <lineage>
        <taxon>Eukaryota</taxon>
        <taxon>Fungi</taxon>
        <taxon>Fungi incertae sedis</taxon>
        <taxon>Zoopagomycota</taxon>
        <taxon>Kickxellomycotina</taxon>
        <taxon>Dimargaritomycetes</taxon>
        <taxon>Dimargaritales</taxon>
        <taxon>Dimargaritaceae</taxon>
        <taxon>Dispira</taxon>
    </lineage>
</organism>
<gene>
    <name evidence="9" type="primary">ATP5</name>
    <name evidence="9" type="ORF">IWQ62_001197</name>
</gene>
<dbReference type="GO" id="GO:0016020">
    <property type="term" value="C:membrane"/>
    <property type="evidence" value="ECO:0007669"/>
    <property type="project" value="UniProtKB-SubCell"/>
</dbReference>
<evidence type="ECO:0000256" key="6">
    <source>
        <dbReference type="ARBA" id="ARBA00023065"/>
    </source>
</evidence>
<proteinExistence type="inferred from homology"/>
<evidence type="ECO:0000256" key="8">
    <source>
        <dbReference type="ARBA" id="ARBA00023310"/>
    </source>
</evidence>
<evidence type="ECO:0000256" key="7">
    <source>
        <dbReference type="ARBA" id="ARBA00023136"/>
    </source>
</evidence>
<evidence type="ECO:0000256" key="2">
    <source>
        <dbReference type="ARBA" id="ARBA00007046"/>
    </source>
</evidence>
<keyword evidence="8" id="KW-0066">ATP synthesis</keyword>
<dbReference type="InterPro" id="IPR026015">
    <property type="entry name" value="ATP_synth_OSCP/delta_N_sf"/>
</dbReference>
<evidence type="ECO:0000256" key="4">
    <source>
        <dbReference type="ARBA" id="ARBA00022448"/>
    </source>
</evidence>
<evidence type="ECO:0000313" key="9">
    <source>
        <dbReference type="EMBL" id="KAJ1968516.1"/>
    </source>
</evidence>
<dbReference type="Pfam" id="PF00213">
    <property type="entry name" value="OSCP"/>
    <property type="match status" value="1"/>
</dbReference>
<keyword evidence="5" id="KW-0375">Hydrogen ion transport</keyword>
<evidence type="ECO:0000256" key="1">
    <source>
        <dbReference type="ARBA" id="ARBA00004370"/>
    </source>
</evidence>
<accession>A0A9W8AZL2</accession>
<keyword evidence="10" id="KW-1185">Reference proteome</keyword>
<dbReference type="SUPFAM" id="SSF47928">
    <property type="entry name" value="N-terminal domain of the delta subunit of the F1F0-ATP synthase"/>
    <property type="match status" value="1"/>
</dbReference>
<dbReference type="PRINTS" id="PR00125">
    <property type="entry name" value="ATPASEDELTA"/>
</dbReference>
<dbReference type="OrthoDB" id="1262810at2759"/>
<protein>
    <recommendedName>
        <fullName evidence="3">ATP synthase subunit 5, mitochondrial</fullName>
    </recommendedName>
</protein>
<dbReference type="EMBL" id="JANBPY010000170">
    <property type="protein sequence ID" value="KAJ1968516.1"/>
    <property type="molecule type" value="Genomic_DNA"/>
</dbReference>
<dbReference type="InterPro" id="IPR000711">
    <property type="entry name" value="ATPase_OSCP/dsu"/>
</dbReference>
<evidence type="ECO:0000256" key="5">
    <source>
        <dbReference type="ARBA" id="ARBA00022781"/>
    </source>
</evidence>
<keyword evidence="4" id="KW-0813">Transport</keyword>
<sequence>MSTIARATSGLVRQGSRTYATAATGSSVSVPLALHGIEGRYATALFTAAAKKNTLPQVEADLKKLQTLVTKEAKVRQFLENPILGKHARREGVDVITQGQQVNAVTKNFLQVLAENSRLAETPKIIQAYQSLMA</sequence>
<keyword evidence="6" id="KW-0406">Ion transport</keyword>
<dbReference type="Gene3D" id="1.10.520.20">
    <property type="entry name" value="N-terminal domain of the delta subunit of the F1F0-ATP synthase"/>
    <property type="match status" value="1"/>
</dbReference>
<dbReference type="AlphaFoldDB" id="A0A9W8AZL2"/>
<dbReference type="Proteomes" id="UP001150925">
    <property type="component" value="Unassembled WGS sequence"/>
</dbReference>
<evidence type="ECO:0000256" key="3">
    <source>
        <dbReference type="ARBA" id="ARBA00014723"/>
    </source>
</evidence>
<comment type="similarity">
    <text evidence="2">Belongs to the ATPase delta chain family.</text>
</comment>
<dbReference type="NCBIfam" id="TIGR01145">
    <property type="entry name" value="ATP_synt_delta"/>
    <property type="match status" value="1"/>
</dbReference>
<keyword evidence="7" id="KW-0472">Membrane</keyword>
<comment type="caution">
    <text evidence="9">The sequence shown here is derived from an EMBL/GenBank/DDBJ whole genome shotgun (WGS) entry which is preliminary data.</text>
</comment>
<evidence type="ECO:0000313" key="10">
    <source>
        <dbReference type="Proteomes" id="UP001150925"/>
    </source>
</evidence>